<dbReference type="AlphaFoldDB" id="A9GW68"/>
<proteinExistence type="predicted"/>
<dbReference type="BioCyc" id="SCEL448385:SCE_RS19110-MONOMER"/>
<evidence type="ECO:0000256" key="1">
    <source>
        <dbReference type="SAM" id="MobiDB-lite"/>
    </source>
</evidence>
<dbReference type="KEGG" id="scl:sce3729"/>
<sequence>MSKEHSRKNREDASIEAVGQRIAELAELVAAGCGVPVASSAVREEFEALVDEIRARASGGAIRAPQRSSTRLVGARPHGDAAEASFEFHADPPSARSNVDQRADLRAKPASVPGSSRVVSLDDARRVLDAIRREESSGDGPREDLQRAIA</sequence>
<evidence type="ECO:0000313" key="3">
    <source>
        <dbReference type="Proteomes" id="UP000002139"/>
    </source>
</evidence>
<name>A9GW68_SORC5</name>
<accession>A9GW68</accession>
<dbReference type="Proteomes" id="UP000002139">
    <property type="component" value="Chromosome"/>
</dbReference>
<organism evidence="2 3">
    <name type="scientific">Sorangium cellulosum (strain So ce56)</name>
    <name type="common">Polyangium cellulosum (strain So ce56)</name>
    <dbReference type="NCBI Taxonomy" id="448385"/>
    <lineage>
        <taxon>Bacteria</taxon>
        <taxon>Pseudomonadati</taxon>
        <taxon>Myxococcota</taxon>
        <taxon>Polyangia</taxon>
        <taxon>Polyangiales</taxon>
        <taxon>Polyangiaceae</taxon>
        <taxon>Sorangium</taxon>
    </lineage>
</organism>
<reference evidence="2 3" key="1">
    <citation type="journal article" date="2007" name="Nat. Biotechnol.">
        <title>Complete genome sequence of the myxobacterium Sorangium cellulosum.</title>
        <authorList>
            <person name="Schneiker S."/>
            <person name="Perlova O."/>
            <person name="Kaiser O."/>
            <person name="Gerth K."/>
            <person name="Alici A."/>
            <person name="Altmeyer M.O."/>
            <person name="Bartels D."/>
            <person name="Bekel T."/>
            <person name="Beyer S."/>
            <person name="Bode E."/>
            <person name="Bode H.B."/>
            <person name="Bolten C.J."/>
            <person name="Choudhuri J.V."/>
            <person name="Doss S."/>
            <person name="Elnakady Y.A."/>
            <person name="Frank B."/>
            <person name="Gaigalat L."/>
            <person name="Goesmann A."/>
            <person name="Groeger C."/>
            <person name="Gross F."/>
            <person name="Jelsbak L."/>
            <person name="Jelsbak L."/>
            <person name="Kalinowski J."/>
            <person name="Kegler C."/>
            <person name="Knauber T."/>
            <person name="Konietzny S."/>
            <person name="Kopp M."/>
            <person name="Krause L."/>
            <person name="Krug D."/>
            <person name="Linke B."/>
            <person name="Mahmud T."/>
            <person name="Martinez-Arias R."/>
            <person name="McHardy A.C."/>
            <person name="Merai M."/>
            <person name="Meyer F."/>
            <person name="Mormann S."/>
            <person name="Munoz-Dorado J."/>
            <person name="Perez J."/>
            <person name="Pradella S."/>
            <person name="Rachid S."/>
            <person name="Raddatz G."/>
            <person name="Rosenau F."/>
            <person name="Rueckert C."/>
            <person name="Sasse F."/>
            <person name="Scharfe M."/>
            <person name="Schuster S.C."/>
            <person name="Suen G."/>
            <person name="Treuner-Lange A."/>
            <person name="Velicer G.J."/>
            <person name="Vorholter F.-J."/>
            <person name="Weissman K.J."/>
            <person name="Welch R.D."/>
            <person name="Wenzel S.C."/>
            <person name="Whitworth D.E."/>
            <person name="Wilhelm S."/>
            <person name="Wittmann C."/>
            <person name="Bloecker H."/>
            <person name="Puehler A."/>
            <person name="Mueller R."/>
        </authorList>
    </citation>
    <scope>NUCLEOTIDE SEQUENCE [LARGE SCALE GENOMIC DNA]</scope>
    <source>
        <strain evidence="3">So ce56</strain>
    </source>
</reference>
<gene>
    <name evidence="2" type="ordered locus">sce3729</name>
</gene>
<feature type="compositionally biased region" description="Basic and acidic residues" evidence="1">
    <location>
        <begin position="77"/>
        <end position="90"/>
    </location>
</feature>
<dbReference type="RefSeq" id="WP_012236359.1">
    <property type="nucleotide sequence ID" value="NC_010162.1"/>
</dbReference>
<feature type="region of interest" description="Disordered" evidence="1">
    <location>
        <begin position="58"/>
        <end position="118"/>
    </location>
</feature>
<protein>
    <submittedName>
        <fullName evidence="2">Uncharacterized protein</fullName>
    </submittedName>
</protein>
<evidence type="ECO:0000313" key="2">
    <source>
        <dbReference type="EMBL" id="CAN93889.1"/>
    </source>
</evidence>
<keyword evidence="3" id="KW-1185">Reference proteome</keyword>
<feature type="region of interest" description="Disordered" evidence="1">
    <location>
        <begin position="131"/>
        <end position="150"/>
    </location>
</feature>
<dbReference type="OrthoDB" id="5514421at2"/>
<dbReference type="EMBL" id="AM746676">
    <property type="protein sequence ID" value="CAN93889.1"/>
    <property type="molecule type" value="Genomic_DNA"/>
</dbReference>
<dbReference type="HOGENOM" id="CLU_1843816_0_0_7"/>